<evidence type="ECO:0000313" key="2">
    <source>
        <dbReference type="Proteomes" id="UP000003953"/>
    </source>
</evidence>
<dbReference type="Pfam" id="PF19991">
    <property type="entry name" value="HMA_2"/>
    <property type="match status" value="1"/>
</dbReference>
<proteinExistence type="predicted"/>
<accession>C5EZM4</accession>
<evidence type="ECO:0000313" key="1">
    <source>
        <dbReference type="EMBL" id="EEQ63468.1"/>
    </source>
</evidence>
<reference evidence="2" key="1">
    <citation type="journal article" date="2014" name="Genome Announc.">
        <title>Draft genome sequences of six enterohepatic helicobacter species isolated from humans and one from rhesus macaques.</title>
        <authorList>
            <person name="Shen Z."/>
            <person name="Sheh A."/>
            <person name="Young S.K."/>
            <person name="Abouelliel A."/>
            <person name="Ward D.V."/>
            <person name="Earl A.M."/>
            <person name="Fox J.G."/>
        </authorList>
    </citation>
    <scope>NUCLEOTIDE SEQUENCE [LARGE SCALE GENOMIC DNA]</scope>
    <source>
        <strain evidence="2">MIT 98-5489</strain>
    </source>
</reference>
<name>C5EZM4_9HELI</name>
<gene>
    <name evidence="1" type="ORF">HPMG_00925</name>
</gene>
<dbReference type="HOGENOM" id="CLU_145976_1_0_7"/>
<sequence length="112" mass="13019">MIQNYSITPQDLEMFAEYFSIIHHIDGRIRLRASAKLKKFLQENDTINPFNILEAIEASPAIKSIKFNKIIGSLTIQYDTNLFEPIYWESCIKGERLEEIAQKINLMIKEIG</sequence>
<dbReference type="Proteomes" id="UP000003953">
    <property type="component" value="Unassembled WGS sequence"/>
</dbReference>
<dbReference type="eggNOG" id="ENOG5033FQJ">
    <property type="taxonomic scope" value="Bacteria"/>
</dbReference>
<dbReference type="EMBL" id="DS990443">
    <property type="protein sequence ID" value="EEQ63468.1"/>
    <property type="molecule type" value="Genomic_DNA"/>
</dbReference>
<keyword evidence="2" id="KW-1185">Reference proteome</keyword>
<organism evidence="1 2">
    <name type="scientific">Helicobacter pullorum MIT 98-5489</name>
    <dbReference type="NCBI Taxonomy" id="537972"/>
    <lineage>
        <taxon>Bacteria</taxon>
        <taxon>Pseudomonadati</taxon>
        <taxon>Campylobacterota</taxon>
        <taxon>Epsilonproteobacteria</taxon>
        <taxon>Campylobacterales</taxon>
        <taxon>Helicobacteraceae</taxon>
        <taxon>Helicobacter</taxon>
    </lineage>
</organism>
<dbReference type="AlphaFoldDB" id="C5EZM4"/>
<protein>
    <submittedName>
        <fullName evidence="1">Uncharacterized protein</fullName>
    </submittedName>
</protein>